<dbReference type="EMBL" id="AP025516">
    <property type="protein sequence ID" value="BDD87639.1"/>
    <property type="molecule type" value="Genomic_DNA"/>
</dbReference>
<feature type="transmembrane region" description="Helical" evidence="2">
    <location>
        <begin position="496"/>
        <end position="517"/>
    </location>
</feature>
<dbReference type="RefSeq" id="WP_284151060.1">
    <property type="nucleotide sequence ID" value="NZ_AP025516.1"/>
</dbReference>
<dbReference type="PANTHER" id="PTHR32309:SF13">
    <property type="entry name" value="FERRIC ENTEROBACTIN TRANSPORT PROTEIN FEPE"/>
    <property type="match status" value="1"/>
</dbReference>
<accession>A0ABN6M6F2</accession>
<organism evidence="3 4">
    <name type="scientific">Desulfofustis limnaeus</name>
    <dbReference type="NCBI Taxonomy" id="2740163"/>
    <lineage>
        <taxon>Bacteria</taxon>
        <taxon>Pseudomonadati</taxon>
        <taxon>Thermodesulfobacteriota</taxon>
        <taxon>Desulfobulbia</taxon>
        <taxon>Desulfobulbales</taxon>
        <taxon>Desulfocapsaceae</taxon>
        <taxon>Desulfofustis</taxon>
    </lineage>
</organism>
<reference evidence="3 4" key="1">
    <citation type="submission" date="2022-01" db="EMBL/GenBank/DDBJ databases">
        <title>Desulfofustis limnae sp. nov., a novel mesophilic sulfate-reducing bacterium isolated from marsh soil.</title>
        <authorList>
            <person name="Watanabe M."/>
            <person name="Takahashi A."/>
            <person name="Kojima H."/>
            <person name="Fukui M."/>
        </authorList>
    </citation>
    <scope>NUCLEOTIDE SEQUENCE [LARGE SCALE GENOMIC DNA]</scope>
    <source>
        <strain evidence="3 4">PPLL</strain>
    </source>
</reference>
<keyword evidence="4" id="KW-1185">Reference proteome</keyword>
<keyword evidence="1" id="KW-0175">Coiled coil</keyword>
<sequence>MNHHYIQLIRRWVDVAFRRKTTILFFALVGLFVGLGYYLSEPKFYRSTALLSYEQQRINPTQMSPDVVARIRETINTVTHIVLSRSSLERIIHDLNLRDETSKSSMEDEVEWLRQRVIVEPSRQGDTFSINHLGTDPVLVEKVTNALADRFIEENMKYREERAAETSQYTQDELAMAKEILDVREAEMRDYKLRHFDEMPEQREGNLARLNSLQEQYQNRQNSIQDLERTRVLIQEQINLRRQILTGAVQAQTGQVTAVEAPTPVETDQQRLARLEQTLQSLLGRYTEQHPEIRQLRREIALLQENIGPDAGAETGTAAGRGSRASFDQELFDLEIQMKDVVLNIKKLNEERAELQKSIDRYESWIEAVPQREAEWSALTREYAELRRHYDELVAQNLQASAALNLERKQKGSQFKIEDRARIPEKPIKPIFSITMALALFAGLGLGILLAVGKELIDLSFRSPDEVESELGVEVVCSIPYVPLPNETRKQRLKQVAVGCALFLGFVGWVVMVVMFWQRGQIIL</sequence>
<dbReference type="InterPro" id="IPR050445">
    <property type="entry name" value="Bact_polysacc_biosynth/exp"/>
</dbReference>
<proteinExistence type="predicted"/>
<name>A0ABN6M6F2_9BACT</name>
<evidence type="ECO:0000313" key="4">
    <source>
        <dbReference type="Proteomes" id="UP000830055"/>
    </source>
</evidence>
<evidence type="ECO:0000256" key="2">
    <source>
        <dbReference type="SAM" id="Phobius"/>
    </source>
</evidence>
<gene>
    <name evidence="3" type="ORF">DPPLL_20040</name>
</gene>
<feature type="transmembrane region" description="Helical" evidence="2">
    <location>
        <begin position="21"/>
        <end position="39"/>
    </location>
</feature>
<protein>
    <recommendedName>
        <fullName evidence="5">Lipopolysaccharide biosynthesis protein</fullName>
    </recommendedName>
</protein>
<dbReference type="Proteomes" id="UP000830055">
    <property type="component" value="Chromosome"/>
</dbReference>
<feature type="coiled-coil region" evidence="1">
    <location>
        <begin position="331"/>
        <end position="365"/>
    </location>
</feature>
<dbReference type="PANTHER" id="PTHR32309">
    <property type="entry name" value="TYROSINE-PROTEIN KINASE"/>
    <property type="match status" value="1"/>
</dbReference>
<keyword evidence="2" id="KW-0812">Transmembrane</keyword>
<evidence type="ECO:0000256" key="1">
    <source>
        <dbReference type="SAM" id="Coils"/>
    </source>
</evidence>
<feature type="transmembrane region" description="Helical" evidence="2">
    <location>
        <begin position="431"/>
        <end position="452"/>
    </location>
</feature>
<evidence type="ECO:0008006" key="5">
    <source>
        <dbReference type="Google" id="ProtNLM"/>
    </source>
</evidence>
<keyword evidence="2" id="KW-0472">Membrane</keyword>
<evidence type="ECO:0000313" key="3">
    <source>
        <dbReference type="EMBL" id="BDD87639.1"/>
    </source>
</evidence>
<keyword evidence="2" id="KW-1133">Transmembrane helix</keyword>